<dbReference type="RefSeq" id="WP_192860735.1">
    <property type="nucleotide sequence ID" value="NZ_JADAQT010000010.1"/>
</dbReference>
<dbReference type="InterPro" id="IPR029058">
    <property type="entry name" value="AB_hydrolase_fold"/>
</dbReference>
<protein>
    <submittedName>
        <fullName evidence="2">Uncharacterized protein</fullName>
    </submittedName>
</protein>
<feature type="region of interest" description="Disordered" evidence="1">
    <location>
        <begin position="561"/>
        <end position="597"/>
    </location>
</feature>
<organism evidence="2 3">
    <name type="scientific">Myceligenerans pegani</name>
    <dbReference type="NCBI Taxonomy" id="2776917"/>
    <lineage>
        <taxon>Bacteria</taxon>
        <taxon>Bacillati</taxon>
        <taxon>Actinomycetota</taxon>
        <taxon>Actinomycetes</taxon>
        <taxon>Micrococcales</taxon>
        <taxon>Promicromonosporaceae</taxon>
        <taxon>Myceligenerans</taxon>
    </lineage>
</organism>
<dbReference type="Proteomes" id="UP000625527">
    <property type="component" value="Unassembled WGS sequence"/>
</dbReference>
<name>A0ABR9MTR5_9MICO</name>
<comment type="caution">
    <text evidence="2">The sequence shown here is derived from an EMBL/GenBank/DDBJ whole genome shotgun (WGS) entry which is preliminary data.</text>
</comment>
<accession>A0ABR9MTR5</accession>
<evidence type="ECO:0000313" key="2">
    <source>
        <dbReference type="EMBL" id="MBE1874147.1"/>
    </source>
</evidence>
<dbReference type="EMBL" id="JADAQT010000010">
    <property type="protein sequence ID" value="MBE1874147.1"/>
    <property type="molecule type" value="Genomic_DNA"/>
</dbReference>
<reference evidence="2 3" key="1">
    <citation type="submission" date="2020-10" db="EMBL/GenBank/DDBJ databases">
        <title>Myceligenerans pegani sp. nov., an endophytic actinomycete isolated from Peganum harmala L. in Xinjiang, China.</title>
        <authorList>
            <person name="Xin L."/>
        </authorList>
    </citation>
    <scope>NUCLEOTIDE SEQUENCE [LARGE SCALE GENOMIC DNA]</scope>
    <source>
        <strain evidence="2 3">TRM65318</strain>
    </source>
</reference>
<feature type="region of interest" description="Disordered" evidence="1">
    <location>
        <begin position="478"/>
        <end position="522"/>
    </location>
</feature>
<proteinExistence type="predicted"/>
<dbReference type="Gene3D" id="3.40.50.1820">
    <property type="entry name" value="alpha/beta hydrolase"/>
    <property type="match status" value="1"/>
</dbReference>
<evidence type="ECO:0000256" key="1">
    <source>
        <dbReference type="SAM" id="MobiDB-lite"/>
    </source>
</evidence>
<sequence>MTFSGRAAAPPDVPRNPSDTIVVTGGRGVASVDAGEVRLAAARVSDAADSLRRAAALCGSAWAVLAVAAVAPGPAAFGAGTNGPGSGAGEAGRQAHSAGTEAAALCSRGVGAATVAGSGVDIGPETVARCRALSGSVEAVTSGLLERADTCALLGWRLLRAAGLYEEAEGLVERVVGGLVTAEGFVIGTALGVPPVVRLLGGVYRAMGVTAAGSDPTAAARRSPAEPEGVPGRQAEAHFRGVGRRRTAGGFGDDVVRGVAPWTDELAYGFGHGVARSAGARPGIPGAAGVLADAARGPFGDALGRSARVERVGRDDFAGAVPAWHDRGAGTLDEALTRVDDLYPRRGAPEATVAVQRVTGEGGVTSWTVLVPGTQSVPPAVHPWDGLTDLELVAEHPDQATQAVEAAMSDAGIGPDEPVVLVGHSLGGIAVTALASRPAFAERYRIGGVLTAGAPVATFRTPPGVPVLHLETAEEVVSSVDGRSSTESPRAPDRVTVGRTLADSTAEVDRAASGDTSRAHSIPTHARTLALARASGDPRVAAVVERIEPLLRGDSAEATFYRAERVAPTSPEPSPSPGPTPGPSPSPGPSPRPGRLP</sequence>
<feature type="compositionally biased region" description="Pro residues" evidence="1">
    <location>
        <begin position="570"/>
        <end position="597"/>
    </location>
</feature>
<keyword evidence="3" id="KW-1185">Reference proteome</keyword>
<gene>
    <name evidence="2" type="ORF">IHE71_00250</name>
</gene>
<dbReference type="SUPFAM" id="SSF53474">
    <property type="entry name" value="alpha/beta-Hydrolases"/>
    <property type="match status" value="1"/>
</dbReference>
<evidence type="ECO:0000313" key="3">
    <source>
        <dbReference type="Proteomes" id="UP000625527"/>
    </source>
</evidence>